<evidence type="ECO:0000256" key="3">
    <source>
        <dbReference type="SAM" id="MobiDB-lite"/>
    </source>
</evidence>
<dbReference type="SUPFAM" id="SSF56317">
    <property type="entry name" value="Carbon-nitrogen hydrolase"/>
    <property type="match status" value="1"/>
</dbReference>
<dbReference type="PANTHER" id="PTHR10609:SF14">
    <property type="entry name" value="BIOTINIDASE"/>
    <property type="match status" value="1"/>
</dbReference>
<dbReference type="STRING" id="6689.A0A3R7Q8P6"/>
<evidence type="ECO:0000256" key="1">
    <source>
        <dbReference type="ARBA" id="ARBA00008225"/>
    </source>
</evidence>
<name>A0A3R7Q8P6_PENVA</name>
<protein>
    <submittedName>
        <fullName evidence="6">Putative vanin-like protein 1</fullName>
    </submittedName>
</protein>
<dbReference type="InterPro" id="IPR043957">
    <property type="entry name" value="Vanin_C"/>
</dbReference>
<evidence type="ECO:0000313" key="7">
    <source>
        <dbReference type="Proteomes" id="UP000283509"/>
    </source>
</evidence>
<dbReference type="PROSITE" id="PS50263">
    <property type="entry name" value="CN_HYDROLASE"/>
    <property type="match status" value="1"/>
</dbReference>
<organism evidence="6 7">
    <name type="scientific">Penaeus vannamei</name>
    <name type="common">Whiteleg shrimp</name>
    <name type="synonym">Litopenaeus vannamei</name>
    <dbReference type="NCBI Taxonomy" id="6689"/>
    <lineage>
        <taxon>Eukaryota</taxon>
        <taxon>Metazoa</taxon>
        <taxon>Ecdysozoa</taxon>
        <taxon>Arthropoda</taxon>
        <taxon>Crustacea</taxon>
        <taxon>Multicrustacea</taxon>
        <taxon>Malacostraca</taxon>
        <taxon>Eumalacostraca</taxon>
        <taxon>Eucarida</taxon>
        <taxon>Decapoda</taxon>
        <taxon>Dendrobranchiata</taxon>
        <taxon>Penaeoidea</taxon>
        <taxon>Penaeidae</taxon>
        <taxon>Penaeus</taxon>
    </lineage>
</organism>
<comment type="caution">
    <text evidence="6">The sequence shown here is derived from an EMBL/GenBank/DDBJ whole genome shotgun (WGS) entry which is preliminary data.</text>
</comment>
<dbReference type="InterPro" id="IPR036526">
    <property type="entry name" value="C-N_Hydrolase_sf"/>
</dbReference>
<dbReference type="PANTHER" id="PTHR10609">
    <property type="entry name" value="BIOTINIDASE-RELATED"/>
    <property type="match status" value="1"/>
</dbReference>
<evidence type="ECO:0000256" key="4">
    <source>
        <dbReference type="SAM" id="SignalP"/>
    </source>
</evidence>
<evidence type="ECO:0000313" key="6">
    <source>
        <dbReference type="EMBL" id="ROT71419.1"/>
    </source>
</evidence>
<keyword evidence="4" id="KW-0732">Signal</keyword>
<evidence type="ECO:0000259" key="5">
    <source>
        <dbReference type="PROSITE" id="PS50263"/>
    </source>
</evidence>
<gene>
    <name evidence="6" type="ORF">C7M84_010295</name>
</gene>
<dbReference type="Gene3D" id="3.60.110.10">
    <property type="entry name" value="Carbon-nitrogen hydrolase"/>
    <property type="match status" value="1"/>
</dbReference>
<proteinExistence type="inferred from homology"/>
<dbReference type="Pfam" id="PF19018">
    <property type="entry name" value="Vanin_C"/>
    <property type="match status" value="1"/>
</dbReference>
<dbReference type="GO" id="GO:0016787">
    <property type="term" value="F:hydrolase activity"/>
    <property type="evidence" value="ECO:0007669"/>
    <property type="project" value="UniProtKB-KW"/>
</dbReference>
<dbReference type="EMBL" id="QCYY01002301">
    <property type="protein sequence ID" value="ROT71419.1"/>
    <property type="molecule type" value="Genomic_DNA"/>
</dbReference>
<feature type="compositionally biased region" description="Basic and acidic residues" evidence="3">
    <location>
        <begin position="357"/>
        <end position="367"/>
    </location>
</feature>
<feature type="region of interest" description="Disordered" evidence="3">
    <location>
        <begin position="339"/>
        <end position="367"/>
    </location>
</feature>
<feature type="chain" id="PRO_5018638346" evidence="4">
    <location>
        <begin position="24"/>
        <end position="532"/>
    </location>
</feature>
<keyword evidence="2" id="KW-0378">Hydrolase</keyword>
<dbReference type="AlphaFoldDB" id="A0A3R7Q8P6"/>
<dbReference type="OrthoDB" id="10250282at2759"/>
<reference evidence="6 7" key="1">
    <citation type="submission" date="2018-04" db="EMBL/GenBank/DDBJ databases">
        <authorList>
            <person name="Zhang X."/>
            <person name="Yuan J."/>
            <person name="Li F."/>
            <person name="Xiang J."/>
        </authorList>
    </citation>
    <scope>NUCLEOTIDE SEQUENCE [LARGE SCALE GENOMIC DNA]</scope>
    <source>
        <tissue evidence="6">Muscle</tissue>
    </source>
</reference>
<feature type="domain" description="CN hydrolase" evidence="5">
    <location>
        <begin position="52"/>
        <end position="340"/>
    </location>
</feature>
<keyword evidence="7" id="KW-1185">Reference proteome</keyword>
<reference evidence="6 7" key="2">
    <citation type="submission" date="2019-01" db="EMBL/GenBank/DDBJ databases">
        <title>The decoding of complex shrimp genome reveals the adaptation for benthos swimmer, frequently molting mechanism and breeding impact on genome.</title>
        <authorList>
            <person name="Sun Y."/>
            <person name="Gao Y."/>
            <person name="Yu Y."/>
        </authorList>
    </citation>
    <scope>NUCLEOTIDE SEQUENCE [LARGE SCALE GENOMIC DNA]</scope>
    <source>
        <tissue evidence="6">Muscle</tissue>
    </source>
</reference>
<sequence>MVLRAGLLVAASVGLLLLQLARGERLRQESLVESLRASQTATHVRAGETVLYTGAVLEYEPYITWTEEGGEAILRENAKVIAEYAAAAKEMGADILVAPEYGLNGLDMHVLDPDELLSFTQNVPDPRDLVVPCSATSDLGQATAIKALSCSALENQMYLVIDVAEKTPCSEGDGSAPCPPSGSVLYNTQVVFDRNGTVIARYRKKNLFLEWQFTPGIESDDTALFTTDFGVTFTLQVCFDIAFGHPGLFNVDTRGVKDVAMSTAWVDVMPFLIAPSVQNGWSRGLGVNLLVSGHHRPERSKLGSGIFRGASDLEHDYVYDVESGSRLIVSEVQTVASVDGRRPLRRPSPSRGVAPPEARRGNRPSRRDHLIQYDDLSNYTQVVLQKGDSQAVQYAEACHDDGLCCHLTYTPAGNLTYSLLAYSGVVVQGFGTYQIYAQICAVVWCRSEDVATCGRLGEGLPGADAFPAFTIYADFAVDHVYPAMFTRDLALVENDLYDYSCDDQRSCTISTSAAVPELMTAGFYGRWYDRDP</sequence>
<evidence type="ECO:0000256" key="2">
    <source>
        <dbReference type="ARBA" id="ARBA00022801"/>
    </source>
</evidence>
<dbReference type="Pfam" id="PF00795">
    <property type="entry name" value="CN_hydrolase"/>
    <property type="match status" value="1"/>
</dbReference>
<feature type="signal peptide" evidence="4">
    <location>
        <begin position="1"/>
        <end position="23"/>
    </location>
</feature>
<accession>A0A3R7Q8P6</accession>
<comment type="similarity">
    <text evidence="1">Belongs to the carbon-nitrogen hydrolase superfamily. BTD/VNN family.</text>
</comment>
<dbReference type="InterPro" id="IPR003010">
    <property type="entry name" value="C-N_Hydrolase"/>
</dbReference>
<dbReference type="Proteomes" id="UP000283509">
    <property type="component" value="Unassembled WGS sequence"/>
</dbReference>
<dbReference type="InterPro" id="IPR040154">
    <property type="entry name" value="Biotinidase/VNN"/>
</dbReference>